<dbReference type="SMART" id="SM00360">
    <property type="entry name" value="RRM"/>
    <property type="match status" value="3"/>
</dbReference>
<dbReference type="KEGG" id="goe:100903719"/>
<dbReference type="InterPro" id="IPR000504">
    <property type="entry name" value="RRM_dom"/>
</dbReference>
<evidence type="ECO:0000256" key="4">
    <source>
        <dbReference type="SAM" id="Coils"/>
    </source>
</evidence>
<dbReference type="RefSeq" id="XP_028968604.1">
    <property type="nucleotide sequence ID" value="XM_029112771.1"/>
</dbReference>
<gene>
    <name evidence="8" type="primary">LOC100903719</name>
</gene>
<feature type="compositionally biased region" description="Low complexity" evidence="5">
    <location>
        <begin position="151"/>
        <end position="178"/>
    </location>
</feature>
<feature type="compositionally biased region" description="Gly residues" evidence="5">
    <location>
        <begin position="7"/>
        <end position="20"/>
    </location>
</feature>
<dbReference type="PANTHER" id="PTHR23189">
    <property type="entry name" value="RNA RECOGNITION MOTIF-CONTAINING"/>
    <property type="match status" value="1"/>
</dbReference>
<feature type="compositionally biased region" description="Low complexity" evidence="5">
    <location>
        <begin position="674"/>
        <end position="691"/>
    </location>
</feature>
<evidence type="ECO:0000313" key="7">
    <source>
        <dbReference type="Proteomes" id="UP000694867"/>
    </source>
</evidence>
<protein>
    <submittedName>
        <fullName evidence="8">Non-POU domain-containing octamer-binding protein-like</fullName>
    </submittedName>
</protein>
<dbReference type="InterPro" id="IPR012975">
    <property type="entry name" value="NOPS"/>
</dbReference>
<dbReference type="CDD" id="cd12931">
    <property type="entry name" value="eNOPS_SF"/>
    <property type="match status" value="1"/>
</dbReference>
<evidence type="ECO:0000313" key="8">
    <source>
        <dbReference type="RefSeq" id="XP_028968604.1"/>
    </source>
</evidence>
<keyword evidence="1" id="KW-0677">Repeat</keyword>
<feature type="coiled-coil region" evidence="4">
    <location>
        <begin position="499"/>
        <end position="581"/>
    </location>
</feature>
<feature type="region of interest" description="Disordered" evidence="5">
    <location>
        <begin position="1"/>
        <end position="198"/>
    </location>
</feature>
<keyword evidence="7" id="KW-1185">Reference proteome</keyword>
<proteinExistence type="predicted"/>
<accession>A0AAJ7SHJ6</accession>
<dbReference type="Gene3D" id="3.30.70.330">
    <property type="match status" value="3"/>
</dbReference>
<organism evidence="7 8">
    <name type="scientific">Galendromus occidentalis</name>
    <name type="common">western predatory mite</name>
    <dbReference type="NCBI Taxonomy" id="34638"/>
    <lineage>
        <taxon>Eukaryota</taxon>
        <taxon>Metazoa</taxon>
        <taxon>Ecdysozoa</taxon>
        <taxon>Arthropoda</taxon>
        <taxon>Chelicerata</taxon>
        <taxon>Arachnida</taxon>
        <taxon>Acari</taxon>
        <taxon>Parasitiformes</taxon>
        <taxon>Mesostigmata</taxon>
        <taxon>Gamasina</taxon>
        <taxon>Phytoseioidea</taxon>
        <taxon>Phytoseiidae</taxon>
        <taxon>Typhlodrominae</taxon>
        <taxon>Galendromus</taxon>
    </lineage>
</organism>
<dbReference type="GeneID" id="100903719"/>
<evidence type="ECO:0000256" key="1">
    <source>
        <dbReference type="ARBA" id="ARBA00022737"/>
    </source>
</evidence>
<feature type="compositionally biased region" description="Polar residues" evidence="5">
    <location>
        <begin position="31"/>
        <end position="43"/>
    </location>
</feature>
<name>A0AAJ7SHJ6_9ACAR</name>
<dbReference type="PROSITE" id="PS50102">
    <property type="entry name" value="RRM"/>
    <property type="match status" value="3"/>
</dbReference>
<feature type="compositionally biased region" description="Low complexity" evidence="5">
    <location>
        <begin position="54"/>
        <end position="111"/>
    </location>
</feature>
<dbReference type="InterPro" id="IPR035979">
    <property type="entry name" value="RBD_domain_sf"/>
</dbReference>
<evidence type="ECO:0000256" key="5">
    <source>
        <dbReference type="SAM" id="MobiDB-lite"/>
    </source>
</evidence>
<dbReference type="AlphaFoldDB" id="A0AAJ7SHJ6"/>
<reference evidence="8" key="1">
    <citation type="submission" date="2025-08" db="UniProtKB">
        <authorList>
            <consortium name="RefSeq"/>
        </authorList>
    </citation>
    <scope>IDENTIFICATION</scope>
</reference>
<evidence type="ECO:0000256" key="2">
    <source>
        <dbReference type="ARBA" id="ARBA00022884"/>
    </source>
</evidence>
<dbReference type="Proteomes" id="UP000694867">
    <property type="component" value="Unplaced"/>
</dbReference>
<dbReference type="SUPFAM" id="SSF54928">
    <property type="entry name" value="RNA-binding domain, RBD"/>
    <property type="match status" value="2"/>
</dbReference>
<dbReference type="InterPro" id="IPR012677">
    <property type="entry name" value="Nucleotide-bd_a/b_plait_sf"/>
</dbReference>
<dbReference type="Pfam" id="PF08075">
    <property type="entry name" value="NOPS"/>
    <property type="match status" value="1"/>
</dbReference>
<feature type="domain" description="RRM" evidence="6">
    <location>
        <begin position="297"/>
        <end position="369"/>
    </location>
</feature>
<dbReference type="FunFam" id="3.30.70.330:FF:000043">
    <property type="entry name" value="paraspeckle component 1 isoform X1"/>
    <property type="match status" value="1"/>
</dbReference>
<dbReference type="Gene3D" id="6.10.250.1170">
    <property type="match status" value="1"/>
</dbReference>
<sequence>MFRGRGRGGQWSGGNRGRGGQNNKQRPQNNTQIISNVNNTNKPNPMKRASMPSPQKTQPQQQLQKTPQQQKPQTPQQQPQQQKLQQQKTPQQQQIQKTPQQQQNTPQQQQQRKTSLPNKDNNEKQQTPAGAPGELKTETLAPAKSSPQIGKQNSSQQQKFPPQQQMRPTAQQQQQQHQMSTPLKPMSQQQQSNAAEDDNLSKTKLFIATVKQGISDQEFRELFTKFGNVTDLFLHKQKWFGLVTFEKHEEAEAARKHYINSNILKLKWAQDSNKETPLILNQTPDQIPVKKDSSSKCRLFIGNLIPDITEDGMRNLLEPFGNLVELFVPPGKGFAFARYETRANAEAAKSALDGELFSNRQLQVRFASQGAVLKVRNLSPFVSNELLHQAFEPFGELERATVFVDERGKSLGEGILEFSRKPVALAVMRKAQLECLLLTTSPLPVIIEPMELKDDEDGYSERTINKQSTGYLKEREKGPRFAERGSFESEFAMKWKELLALEKLKKEQLDREIQLEKQRLMEEMDIMKYDYDVEALKRRLKALEARHDEFENRKMAAEKNNKAREDELRLLRKNIAKRQAEILGYTYEDEDANQPPPPQAVDQKCAPAPDAHGVPQQLLSGHPVADAVLGAALLPPPGPPGEQQPSAMAENFLKNWNSITKGVPVGQDDQNKNAQQPQQPQTSPQAAAAAAHKMQNTNMPAYMSYMGQATNGKRVSDMMPPGQKRRRF</sequence>
<feature type="compositionally biased region" description="Low complexity" evidence="5">
    <location>
        <begin position="21"/>
        <end position="30"/>
    </location>
</feature>
<feature type="region of interest" description="Disordered" evidence="5">
    <location>
        <begin position="660"/>
        <end position="728"/>
    </location>
</feature>
<dbReference type="Pfam" id="PF00076">
    <property type="entry name" value="RRM_1"/>
    <property type="match status" value="3"/>
</dbReference>
<evidence type="ECO:0000256" key="3">
    <source>
        <dbReference type="PROSITE-ProRule" id="PRU00176"/>
    </source>
</evidence>
<keyword evidence="2 3" id="KW-0694">RNA-binding</keyword>
<dbReference type="GO" id="GO:0003723">
    <property type="term" value="F:RNA binding"/>
    <property type="evidence" value="ECO:0007669"/>
    <property type="project" value="UniProtKB-UniRule"/>
</dbReference>
<feature type="domain" description="RRM" evidence="6">
    <location>
        <begin position="371"/>
        <end position="445"/>
    </location>
</feature>
<keyword evidence="4" id="KW-0175">Coiled coil</keyword>
<evidence type="ECO:0000259" key="6">
    <source>
        <dbReference type="PROSITE" id="PS50102"/>
    </source>
</evidence>
<feature type="region of interest" description="Disordered" evidence="5">
    <location>
        <begin position="588"/>
        <end position="618"/>
    </location>
</feature>
<feature type="domain" description="RRM" evidence="6">
    <location>
        <begin position="203"/>
        <end position="271"/>
    </location>
</feature>
<feature type="compositionally biased region" description="Polar residues" evidence="5">
    <location>
        <begin position="112"/>
        <end position="128"/>
    </location>
</feature>